<dbReference type="AlphaFoldDB" id="A0A5J6MIQ7"/>
<dbReference type="SUPFAM" id="SSF51905">
    <property type="entry name" value="FAD/NAD(P)-binding domain"/>
    <property type="match status" value="1"/>
</dbReference>
<evidence type="ECO:0000313" key="4">
    <source>
        <dbReference type="Proteomes" id="UP000326202"/>
    </source>
</evidence>
<dbReference type="KEGG" id="htq:FRZ44_16780"/>
<keyword evidence="4" id="KW-1185">Reference proteome</keyword>
<dbReference type="GO" id="GO:0005737">
    <property type="term" value="C:cytoplasm"/>
    <property type="evidence" value="ECO:0007669"/>
    <property type="project" value="TreeGrafter"/>
</dbReference>
<dbReference type="PANTHER" id="PTHR13847">
    <property type="entry name" value="SARCOSINE DEHYDROGENASE-RELATED"/>
    <property type="match status" value="1"/>
</dbReference>
<dbReference type="OrthoDB" id="8993739at2"/>
<dbReference type="InterPro" id="IPR036188">
    <property type="entry name" value="FAD/NAD-bd_sf"/>
</dbReference>
<evidence type="ECO:0000259" key="2">
    <source>
        <dbReference type="Pfam" id="PF01266"/>
    </source>
</evidence>
<name>A0A5J6MIQ7_9PROT</name>
<sequence length="360" mass="38057">MRATKPKTIVVGAGIVGASIAYHLARAGAPVILVDKSQPAGAVTRKAFAWINVSHGVPKPYAALRLLAIQDYRRLERELGHALQVDWCGALTWHRDLAETERLAREHAAAGYDVRLIERDQIAQLEPNLAEPPRCAAYAASEGAVDPVATTAALVDAARQAGADIRLATEVIALASNGRGITGIRTRDETIGADAVVMAAGTDARGLCRPLGLDLPVDPSPALLLRYRTAGPLAKGIISNSEMEIRQATDRCLLAADDYIDESPENGPDAIAGRALAAVKKHVRGTTGIELESVSVGIRPIPADGCPIVGFSVRIDGLYVAVMHAGVTMAPVVGRLATTEILESPRVALLDSCRPERFDS</sequence>
<dbReference type="PANTHER" id="PTHR13847:SF289">
    <property type="entry name" value="GLYCINE OXIDASE"/>
    <property type="match status" value="1"/>
</dbReference>
<feature type="domain" description="FAD dependent oxidoreductase" evidence="2">
    <location>
        <begin position="8"/>
        <end position="338"/>
    </location>
</feature>
<dbReference type="InterPro" id="IPR006076">
    <property type="entry name" value="FAD-dep_OxRdtase"/>
</dbReference>
<keyword evidence="1" id="KW-0560">Oxidoreductase</keyword>
<proteinExistence type="predicted"/>
<evidence type="ECO:0000313" key="3">
    <source>
        <dbReference type="EMBL" id="QEX16385.1"/>
    </source>
</evidence>
<dbReference type="Proteomes" id="UP000326202">
    <property type="component" value="Chromosome"/>
</dbReference>
<dbReference type="RefSeq" id="WP_151176750.1">
    <property type="nucleotide sequence ID" value="NZ_CP042906.1"/>
</dbReference>
<reference evidence="3 4" key="1">
    <citation type="submission" date="2019-08" db="EMBL/GenBank/DDBJ databases">
        <title>Hyperibacter terrae gen. nov., sp. nov. and Hyperibacter viscosus sp. nov., two new members in the family Rhodospirillaceae isolated from the rhizosphere of Hypericum perforatum.</title>
        <authorList>
            <person name="Noviana Z."/>
        </authorList>
    </citation>
    <scope>NUCLEOTIDE SEQUENCE [LARGE SCALE GENOMIC DNA]</scope>
    <source>
        <strain evidence="3 4">R5913</strain>
    </source>
</reference>
<dbReference type="Pfam" id="PF01266">
    <property type="entry name" value="DAO"/>
    <property type="match status" value="1"/>
</dbReference>
<accession>A0A5J6MIQ7</accession>
<protein>
    <submittedName>
        <fullName evidence="3">D-amino-acid oxidase</fullName>
    </submittedName>
</protein>
<dbReference type="EMBL" id="CP042906">
    <property type="protein sequence ID" value="QEX16385.1"/>
    <property type="molecule type" value="Genomic_DNA"/>
</dbReference>
<dbReference type="GO" id="GO:0016491">
    <property type="term" value="F:oxidoreductase activity"/>
    <property type="evidence" value="ECO:0007669"/>
    <property type="project" value="UniProtKB-KW"/>
</dbReference>
<evidence type="ECO:0000256" key="1">
    <source>
        <dbReference type="ARBA" id="ARBA00023002"/>
    </source>
</evidence>
<dbReference type="Gene3D" id="3.50.50.60">
    <property type="entry name" value="FAD/NAD(P)-binding domain"/>
    <property type="match status" value="1"/>
</dbReference>
<dbReference type="Gene3D" id="3.30.9.10">
    <property type="entry name" value="D-Amino Acid Oxidase, subunit A, domain 2"/>
    <property type="match status" value="1"/>
</dbReference>
<organism evidence="3 4">
    <name type="scientific">Hypericibacter terrae</name>
    <dbReference type="NCBI Taxonomy" id="2602015"/>
    <lineage>
        <taxon>Bacteria</taxon>
        <taxon>Pseudomonadati</taxon>
        <taxon>Pseudomonadota</taxon>
        <taxon>Alphaproteobacteria</taxon>
        <taxon>Rhodospirillales</taxon>
        <taxon>Dongiaceae</taxon>
        <taxon>Hypericibacter</taxon>
    </lineage>
</organism>
<gene>
    <name evidence="3" type="ORF">FRZ44_16780</name>
</gene>